<gene>
    <name evidence="1" type="ORF">LCOR_03523.1</name>
</gene>
<evidence type="ECO:0000313" key="2">
    <source>
        <dbReference type="Proteomes" id="UP000027586"/>
    </source>
</evidence>
<dbReference type="Proteomes" id="UP000027586">
    <property type="component" value="Unassembled WGS sequence"/>
</dbReference>
<comment type="caution">
    <text evidence="1">The sequence shown here is derived from an EMBL/GenBank/DDBJ whole genome shotgun (WGS) entry which is preliminary data.</text>
</comment>
<dbReference type="AlphaFoldDB" id="A0A068RPT1"/>
<dbReference type="VEuPathDB" id="FungiDB:LCOR_03523.1"/>
<sequence>MLMRRNSCMRRKIFSHHKRQIESIDEAHMVDDIVHTHFNGLERKLVKSDDGTTERLRSQTSIYTLAVLVADARGLNIDDPY</sequence>
<organism evidence="1 2">
    <name type="scientific">Lichtheimia corymbifera JMRC:FSU:9682</name>
    <dbReference type="NCBI Taxonomy" id="1263082"/>
    <lineage>
        <taxon>Eukaryota</taxon>
        <taxon>Fungi</taxon>
        <taxon>Fungi incertae sedis</taxon>
        <taxon>Mucoromycota</taxon>
        <taxon>Mucoromycotina</taxon>
        <taxon>Mucoromycetes</taxon>
        <taxon>Mucorales</taxon>
        <taxon>Lichtheimiaceae</taxon>
        <taxon>Lichtheimia</taxon>
    </lineage>
</organism>
<keyword evidence="2" id="KW-1185">Reference proteome</keyword>
<reference evidence="1" key="1">
    <citation type="submission" date="2013-08" db="EMBL/GenBank/DDBJ databases">
        <title>Gene expansion shapes genome architecture in the human pathogen Lichtheimia corymbifera: an evolutionary genomics analysis in the ancient terrestrial Mucorales (Mucoromycotina).</title>
        <authorList>
            <person name="Schwartze V.U."/>
            <person name="Winter S."/>
            <person name="Shelest E."/>
            <person name="Marcet-Houben M."/>
            <person name="Horn F."/>
            <person name="Wehner S."/>
            <person name="Hoffmann K."/>
            <person name="Riege K."/>
            <person name="Sammeth M."/>
            <person name="Nowrousian M."/>
            <person name="Valiante V."/>
            <person name="Linde J."/>
            <person name="Jacobsen I.D."/>
            <person name="Marz M."/>
            <person name="Brakhage A.A."/>
            <person name="Gabaldon T."/>
            <person name="Bocker S."/>
            <person name="Voigt K."/>
        </authorList>
    </citation>
    <scope>NUCLEOTIDE SEQUENCE [LARGE SCALE GENOMIC DNA]</scope>
    <source>
        <strain evidence="1">FSU 9682</strain>
    </source>
</reference>
<proteinExistence type="predicted"/>
<evidence type="ECO:0000313" key="1">
    <source>
        <dbReference type="EMBL" id="CDH51984.1"/>
    </source>
</evidence>
<accession>A0A068RPT1</accession>
<dbReference type="EMBL" id="CBTN010000011">
    <property type="protein sequence ID" value="CDH51984.1"/>
    <property type="molecule type" value="Genomic_DNA"/>
</dbReference>
<name>A0A068RPT1_9FUNG</name>
<protein>
    <submittedName>
        <fullName evidence="1">Uncharacterized protein</fullName>
    </submittedName>
</protein>